<dbReference type="KEGG" id="mmal:CKJ54_20420"/>
<protein>
    <submittedName>
        <fullName evidence="1">Uncharacterized protein</fullName>
    </submittedName>
</protein>
<dbReference type="Proteomes" id="UP000216246">
    <property type="component" value="Chromosome"/>
</dbReference>
<name>A0AAC9YM82_9MYCO</name>
<accession>A0AAC9YM82</accession>
<dbReference type="EMBL" id="CP023147">
    <property type="protein sequence ID" value="ASW91975.1"/>
    <property type="molecule type" value="Genomic_DNA"/>
</dbReference>
<dbReference type="AlphaFoldDB" id="A0AAC9YM82"/>
<organism evidence="1 2">
    <name type="scientific">Mycobacterium marseillense</name>
    <dbReference type="NCBI Taxonomy" id="701042"/>
    <lineage>
        <taxon>Bacteria</taxon>
        <taxon>Bacillati</taxon>
        <taxon>Actinomycetota</taxon>
        <taxon>Actinomycetes</taxon>
        <taxon>Mycobacteriales</taxon>
        <taxon>Mycobacteriaceae</taxon>
        <taxon>Mycobacterium</taxon>
        <taxon>Mycobacterium avium complex (MAC)</taxon>
    </lineage>
</organism>
<proteinExistence type="predicted"/>
<reference evidence="1 2" key="1">
    <citation type="submission" date="2017-08" db="EMBL/GenBank/DDBJ databases">
        <title>Phylogentic analysis of Mycobacterium avium complex whole genomes.</title>
        <authorList>
            <person name="Caverly L.J."/>
            <person name="Spilker T."/>
            <person name="LiPuma J."/>
        </authorList>
    </citation>
    <scope>NUCLEOTIDE SEQUENCE [LARGE SCALE GENOMIC DNA]</scope>
    <source>
        <strain evidence="1 2">FLAC0026</strain>
    </source>
</reference>
<sequence length="82" mass="9088">MLKAAMHGEIQRIDQLNKARLGGFWAYLRENLKQGVAFDALTLIFGGALDGLAEALVEVLSVLYEIIRPKKRTSQPTKNSSD</sequence>
<evidence type="ECO:0000313" key="1">
    <source>
        <dbReference type="EMBL" id="ASW91975.1"/>
    </source>
</evidence>
<dbReference type="RefSeq" id="WP_095577783.1">
    <property type="nucleotide sequence ID" value="NZ_CP023147.1"/>
</dbReference>
<evidence type="ECO:0000313" key="2">
    <source>
        <dbReference type="Proteomes" id="UP000216246"/>
    </source>
</evidence>
<gene>
    <name evidence="1" type="ORF">CKJ54_20420</name>
</gene>